<evidence type="ECO:0000256" key="2">
    <source>
        <dbReference type="SAM" id="Phobius"/>
    </source>
</evidence>
<evidence type="ECO:0000256" key="3">
    <source>
        <dbReference type="SAM" id="SignalP"/>
    </source>
</evidence>
<feature type="compositionally biased region" description="Low complexity" evidence="1">
    <location>
        <begin position="604"/>
        <end position="652"/>
    </location>
</feature>
<dbReference type="SUPFAM" id="SSF51126">
    <property type="entry name" value="Pectin lyase-like"/>
    <property type="match status" value="1"/>
</dbReference>
<name>A0A7S4SCA5_9DINO</name>
<evidence type="ECO:0008006" key="5">
    <source>
        <dbReference type="Google" id="ProtNLM"/>
    </source>
</evidence>
<keyword evidence="2" id="KW-0812">Transmembrane</keyword>
<feature type="chain" id="PRO_5031294731" description="Pectate lyase superfamily protein domain-containing protein" evidence="3">
    <location>
        <begin position="28"/>
        <end position="854"/>
    </location>
</feature>
<dbReference type="Gene3D" id="2.160.20.10">
    <property type="entry name" value="Single-stranded right-handed beta-helix, Pectin lyase-like"/>
    <property type="match status" value="1"/>
</dbReference>
<protein>
    <recommendedName>
        <fullName evidence="5">Pectate lyase superfamily protein domain-containing protein</fullName>
    </recommendedName>
</protein>
<proteinExistence type="predicted"/>
<sequence>MERTSGPSARVRLVWALAAASTRLSAALVQSRPNPPVWPPSVQVFGPEDDSEHIKSAVQKAFRENGGQKPINHGEFSSSRYAFLFKPGKYSVDVPVGYYTQVLGLGGQPGDVIFDAERGIYCEESNKRDIFGSLSTFWRGAENFRTRGDMLWATSQATPIRRAIIDGDLYLSEYKKGIGMGYSSGGFIGNVQVGGTLQAASQQQYCTRNAQLGEGSAGGVWNMVYIGTEGAPEEHCSFSSKEAATVTVDSTPMVAEKPFVSVDDKGKYHLHIPLVKRDRKGIDFSWGSVVGFEKVYVARTTDSAAAINQWLRVGFHVVLTPGIYHLEAPLFLSNNNQVLLGIGFATLIAPEGLPAVRVGNVDGVRVSGVLLEAGVGSTSAEALLEFGDGKHRGEAFNPSFIHDVFARVGGTNDPAKAQARAKVMVKISSNFVVGDNLWLWRADHGVSGLVKHQMNPCDTGLLVTGNNVTMYGLAVEHTLKDLVQWSGEGGKTFFFQSELPYDVTQAFGDAGYVGYRVGDSVRDHEAYGVGVYHFFRDHAVTVKRGISVPTWLENSIKSPLSIYLNGKGKVEHTMNGRGSATSKDTTQAEWICDKVADSPYAPPTTTTATSTATTATTTTSRTTLTTTTSTLTTATHTGTATRTTTSTTSATATTTLTGTTTTTTTTVPLLWGIFGIFDGNFTLGNGWVPWLLGGLVLQTLLVVLLSFYMCCGRRTRTEESKLPLTSILRMLSRQSSVAGDRSRVHFMGTSPERHRSPSRSILNGGRTFSLTGGHSLLGTLSPGPSETTRLSLSPRIAASGGTPGRRTNAARTLSMGSVAESGFSESPGGAAMLSPWGGGNSPMWRAHGEARSSR</sequence>
<evidence type="ECO:0000256" key="1">
    <source>
        <dbReference type="SAM" id="MobiDB-lite"/>
    </source>
</evidence>
<dbReference type="EMBL" id="HBNR01066666">
    <property type="protein sequence ID" value="CAE4638975.1"/>
    <property type="molecule type" value="Transcribed_RNA"/>
</dbReference>
<feature type="signal peptide" evidence="3">
    <location>
        <begin position="1"/>
        <end position="27"/>
    </location>
</feature>
<dbReference type="InterPro" id="IPR011050">
    <property type="entry name" value="Pectin_lyase_fold/virulence"/>
</dbReference>
<keyword evidence="3" id="KW-0732">Signal</keyword>
<keyword evidence="2" id="KW-1133">Transmembrane helix</keyword>
<accession>A0A7S4SCA5</accession>
<dbReference type="CDD" id="cd23669">
    <property type="entry name" value="GH55_SacteLam55A-like"/>
    <property type="match status" value="1"/>
</dbReference>
<organism evidence="4">
    <name type="scientific">Alexandrium monilatum</name>
    <dbReference type="NCBI Taxonomy" id="311494"/>
    <lineage>
        <taxon>Eukaryota</taxon>
        <taxon>Sar</taxon>
        <taxon>Alveolata</taxon>
        <taxon>Dinophyceae</taxon>
        <taxon>Gonyaulacales</taxon>
        <taxon>Pyrocystaceae</taxon>
        <taxon>Alexandrium</taxon>
    </lineage>
</organism>
<dbReference type="AlphaFoldDB" id="A0A7S4SCA5"/>
<dbReference type="InterPro" id="IPR059186">
    <property type="entry name" value="SACTE_4363"/>
</dbReference>
<evidence type="ECO:0000313" key="4">
    <source>
        <dbReference type="EMBL" id="CAE4638975.1"/>
    </source>
</evidence>
<feature type="region of interest" description="Disordered" evidence="1">
    <location>
        <begin position="818"/>
        <end position="854"/>
    </location>
</feature>
<gene>
    <name evidence="4" type="ORF">AMON00008_LOCUS47089</name>
</gene>
<reference evidence="4" key="1">
    <citation type="submission" date="2021-01" db="EMBL/GenBank/DDBJ databases">
        <authorList>
            <person name="Corre E."/>
            <person name="Pelletier E."/>
            <person name="Niang G."/>
            <person name="Scheremetjew M."/>
            <person name="Finn R."/>
            <person name="Kale V."/>
            <person name="Holt S."/>
            <person name="Cochrane G."/>
            <person name="Meng A."/>
            <person name="Brown T."/>
            <person name="Cohen L."/>
        </authorList>
    </citation>
    <scope>NUCLEOTIDE SEQUENCE</scope>
    <source>
        <strain evidence="4">CCMP3105</strain>
    </source>
</reference>
<feature type="region of interest" description="Disordered" evidence="1">
    <location>
        <begin position="602"/>
        <end position="652"/>
    </location>
</feature>
<keyword evidence="2" id="KW-0472">Membrane</keyword>
<dbReference type="InterPro" id="IPR012334">
    <property type="entry name" value="Pectin_lyas_fold"/>
</dbReference>
<feature type="transmembrane region" description="Helical" evidence="2">
    <location>
        <begin position="687"/>
        <end position="711"/>
    </location>
</feature>